<dbReference type="InterPro" id="IPR043502">
    <property type="entry name" value="DNA/RNA_pol_sf"/>
</dbReference>
<accession>A0A6L2JMA9</accession>
<feature type="compositionally biased region" description="Polar residues" evidence="1">
    <location>
        <begin position="205"/>
        <end position="222"/>
    </location>
</feature>
<dbReference type="Pfam" id="PF07727">
    <property type="entry name" value="RVT_2"/>
    <property type="match status" value="1"/>
</dbReference>
<dbReference type="PANTHER" id="PTHR11439">
    <property type="entry name" value="GAG-POL-RELATED RETROTRANSPOSON"/>
    <property type="match status" value="1"/>
</dbReference>
<comment type="caution">
    <text evidence="3">The sequence shown here is derived from an EMBL/GenBank/DDBJ whole genome shotgun (WGS) entry which is preliminary data.</text>
</comment>
<dbReference type="EMBL" id="BKCJ010001022">
    <property type="protein sequence ID" value="GEU38191.1"/>
    <property type="molecule type" value="Genomic_DNA"/>
</dbReference>
<evidence type="ECO:0000259" key="2">
    <source>
        <dbReference type="Pfam" id="PF07727"/>
    </source>
</evidence>
<evidence type="ECO:0000313" key="3">
    <source>
        <dbReference type="EMBL" id="GEU38191.1"/>
    </source>
</evidence>
<gene>
    <name evidence="3" type="ORF">Tci_010169</name>
</gene>
<evidence type="ECO:0000256" key="1">
    <source>
        <dbReference type="SAM" id="MobiDB-lite"/>
    </source>
</evidence>
<reference evidence="3" key="1">
    <citation type="journal article" date="2019" name="Sci. Rep.">
        <title>Draft genome of Tanacetum cinerariifolium, the natural source of mosquito coil.</title>
        <authorList>
            <person name="Yamashiro T."/>
            <person name="Shiraishi A."/>
            <person name="Satake H."/>
            <person name="Nakayama K."/>
        </authorList>
    </citation>
    <scope>NUCLEOTIDE SEQUENCE</scope>
</reference>
<dbReference type="PANTHER" id="PTHR11439:SF483">
    <property type="entry name" value="PEPTIDE SYNTHASE GLIP-LIKE, PUTATIVE (AFU_ORTHOLOGUE AFUA_3G12920)-RELATED"/>
    <property type="match status" value="1"/>
</dbReference>
<proteinExistence type="predicted"/>
<dbReference type="SUPFAM" id="SSF56672">
    <property type="entry name" value="DNA/RNA polymerases"/>
    <property type="match status" value="1"/>
</dbReference>
<sequence length="594" mass="67169">MESLNCKSQERERDVSIATNARYNKGNLHGIFLTTSFTSQECSKAKLDKQVTSSSSGNYITHVVDADIIPINDQVPFVEVQLTAQHNVLANEQQHYVQSKPIYDTHLLKKVDRNTTRDSKNMCHKGGEIDQNAKKTEIQCATPATSSSGLVPNSIPQQPCILPPRYDWDRLFQPMFDEYFNPLTIDVSPVPVANAPRAVDLDDSPMSTSIDQNAPSTSIPSRQDQKHSLIISQGFKESPNTPHFHDDPIHESLHKYSTSQGSSSNVRPIHTLFESHGRWIKDHPRENVIGDLSRSVSTEKQLQTDAIEVLKNKARLVAQGFRQEEGIDFEESFSPIARIEAISIFVANAANKNIMIFQMDVKTTFLNGELKEEVYVSQPEGFVDQDNPSHVYKLRKALYGLKQAPCAWYDMLSSFLMSQHFSKGAVDPTLFTQKAGNDLLPVQIYVDDIIFASTNTTMFNEFANLMTTNFNMSIIGQMSFFLVLQIPQSPRGIFLNKSKYAFEIIKKDGMLTSNSVDTPLVEKRKLDEVLQEKLVDATLYRGMIGSLMYLTSSKLDLIYTVCLCAWYQAKSTEKHLFMIKRIFRYLKETINMGL</sequence>
<organism evidence="3">
    <name type="scientific">Tanacetum cinerariifolium</name>
    <name type="common">Dalmatian daisy</name>
    <name type="synonym">Chrysanthemum cinerariifolium</name>
    <dbReference type="NCBI Taxonomy" id="118510"/>
    <lineage>
        <taxon>Eukaryota</taxon>
        <taxon>Viridiplantae</taxon>
        <taxon>Streptophyta</taxon>
        <taxon>Embryophyta</taxon>
        <taxon>Tracheophyta</taxon>
        <taxon>Spermatophyta</taxon>
        <taxon>Magnoliopsida</taxon>
        <taxon>eudicotyledons</taxon>
        <taxon>Gunneridae</taxon>
        <taxon>Pentapetalae</taxon>
        <taxon>asterids</taxon>
        <taxon>campanulids</taxon>
        <taxon>Asterales</taxon>
        <taxon>Asteraceae</taxon>
        <taxon>Asteroideae</taxon>
        <taxon>Anthemideae</taxon>
        <taxon>Anthemidinae</taxon>
        <taxon>Tanacetum</taxon>
    </lineage>
</organism>
<dbReference type="InterPro" id="IPR013103">
    <property type="entry name" value="RVT_2"/>
</dbReference>
<feature type="region of interest" description="Disordered" evidence="1">
    <location>
        <begin position="196"/>
        <end position="226"/>
    </location>
</feature>
<protein>
    <submittedName>
        <fullName evidence="3">Retrovirus-related Pol polyprotein from transposon TNT 1-94</fullName>
    </submittedName>
</protein>
<name>A0A6L2JMA9_TANCI</name>
<feature type="domain" description="Reverse transcriptase Ty1/copia-type" evidence="2">
    <location>
        <begin position="303"/>
        <end position="521"/>
    </location>
</feature>
<dbReference type="AlphaFoldDB" id="A0A6L2JMA9"/>